<reference evidence="2" key="2">
    <citation type="submission" date="2020-11" db="EMBL/GenBank/DDBJ databases">
        <authorList>
            <person name="McCartney M.A."/>
            <person name="Auch B."/>
            <person name="Kono T."/>
            <person name="Mallez S."/>
            <person name="Becker A."/>
            <person name="Gohl D.M."/>
            <person name="Silverstein K.A.T."/>
            <person name="Koren S."/>
            <person name="Bechman K.B."/>
            <person name="Herman A."/>
            <person name="Abrahante J.E."/>
            <person name="Garbe J."/>
        </authorList>
    </citation>
    <scope>NUCLEOTIDE SEQUENCE</scope>
    <source>
        <strain evidence="2">Duluth1</strain>
        <tissue evidence="2">Whole animal</tissue>
    </source>
</reference>
<evidence type="ECO:0000313" key="3">
    <source>
        <dbReference type="Proteomes" id="UP000828390"/>
    </source>
</evidence>
<dbReference type="EMBL" id="JAIWYP010000001">
    <property type="protein sequence ID" value="KAH3888040.1"/>
    <property type="molecule type" value="Genomic_DNA"/>
</dbReference>
<keyword evidence="3" id="KW-1185">Reference proteome</keyword>
<feature type="compositionally biased region" description="Low complexity" evidence="1">
    <location>
        <begin position="12"/>
        <end position="35"/>
    </location>
</feature>
<gene>
    <name evidence="2" type="ORF">DPMN_012062</name>
</gene>
<dbReference type="AlphaFoldDB" id="A0A9D4N5A4"/>
<reference evidence="2" key="1">
    <citation type="journal article" date="2019" name="bioRxiv">
        <title>The Genome of the Zebra Mussel, Dreissena polymorpha: A Resource for Invasive Species Research.</title>
        <authorList>
            <person name="McCartney M.A."/>
            <person name="Auch B."/>
            <person name="Kono T."/>
            <person name="Mallez S."/>
            <person name="Zhang Y."/>
            <person name="Obille A."/>
            <person name="Becker A."/>
            <person name="Abrahante J.E."/>
            <person name="Garbe J."/>
            <person name="Badalamenti J.P."/>
            <person name="Herman A."/>
            <person name="Mangelson H."/>
            <person name="Liachko I."/>
            <person name="Sullivan S."/>
            <person name="Sone E.D."/>
            <person name="Koren S."/>
            <person name="Silverstein K.A.T."/>
            <person name="Beckman K.B."/>
            <person name="Gohl D.M."/>
        </authorList>
    </citation>
    <scope>NUCLEOTIDE SEQUENCE</scope>
    <source>
        <strain evidence="2">Duluth1</strain>
        <tissue evidence="2">Whole animal</tissue>
    </source>
</reference>
<evidence type="ECO:0000313" key="2">
    <source>
        <dbReference type="EMBL" id="KAH3888040.1"/>
    </source>
</evidence>
<evidence type="ECO:0000256" key="1">
    <source>
        <dbReference type="SAM" id="MobiDB-lite"/>
    </source>
</evidence>
<proteinExistence type="predicted"/>
<organism evidence="2 3">
    <name type="scientific">Dreissena polymorpha</name>
    <name type="common">Zebra mussel</name>
    <name type="synonym">Mytilus polymorpha</name>
    <dbReference type="NCBI Taxonomy" id="45954"/>
    <lineage>
        <taxon>Eukaryota</taxon>
        <taxon>Metazoa</taxon>
        <taxon>Spiralia</taxon>
        <taxon>Lophotrochozoa</taxon>
        <taxon>Mollusca</taxon>
        <taxon>Bivalvia</taxon>
        <taxon>Autobranchia</taxon>
        <taxon>Heteroconchia</taxon>
        <taxon>Euheterodonta</taxon>
        <taxon>Imparidentia</taxon>
        <taxon>Neoheterodontei</taxon>
        <taxon>Myida</taxon>
        <taxon>Dreissenoidea</taxon>
        <taxon>Dreissenidae</taxon>
        <taxon>Dreissena</taxon>
    </lineage>
</organism>
<comment type="caution">
    <text evidence="2">The sequence shown here is derived from an EMBL/GenBank/DDBJ whole genome shotgun (WGS) entry which is preliminary data.</text>
</comment>
<sequence length="90" mass="10062">MRTDDVEFRSCSDTSHTSKASHSSHASRSSSKSDLAAKTAALKVKLKYLNVESKPKLEFDRVKAPRRLEMAQANLDAIDEPNFNSNQPLR</sequence>
<feature type="compositionally biased region" description="Basic and acidic residues" evidence="1">
    <location>
        <begin position="1"/>
        <end position="10"/>
    </location>
</feature>
<name>A0A9D4N5A4_DREPO</name>
<dbReference type="Proteomes" id="UP000828390">
    <property type="component" value="Unassembled WGS sequence"/>
</dbReference>
<feature type="region of interest" description="Disordered" evidence="1">
    <location>
        <begin position="1"/>
        <end position="35"/>
    </location>
</feature>
<protein>
    <submittedName>
        <fullName evidence="2">Uncharacterized protein</fullName>
    </submittedName>
</protein>
<accession>A0A9D4N5A4</accession>